<dbReference type="PANTHER" id="PTHR22716">
    <property type="entry name" value="ETS CLASS TRANSCRIPTION FACTOR-RELATED-RELATED"/>
    <property type="match status" value="1"/>
</dbReference>
<reference evidence="2" key="1">
    <citation type="submission" date="2017-10" db="EMBL/GenBank/DDBJ databases">
        <title>Rapid genome shrinkage in a self-fertile nematode reveals novel sperm competition proteins.</title>
        <authorList>
            <person name="Yin D."/>
            <person name="Schwarz E.M."/>
            <person name="Thomas C.G."/>
            <person name="Felde R.L."/>
            <person name="Korf I.F."/>
            <person name="Cutter A.D."/>
            <person name="Schartner C.M."/>
            <person name="Ralston E.J."/>
            <person name="Meyer B.J."/>
            <person name="Haag E.S."/>
        </authorList>
    </citation>
    <scope>NUCLEOTIDE SEQUENCE [LARGE SCALE GENOMIC DNA]</scope>
    <source>
        <strain evidence="2">JU1422</strain>
    </source>
</reference>
<keyword evidence="2" id="KW-1185">Reference proteome</keyword>
<dbReference type="EMBL" id="PDUG01000005">
    <property type="protein sequence ID" value="PIC29524.1"/>
    <property type="molecule type" value="Genomic_DNA"/>
</dbReference>
<name>A0A2G5TQH9_9PELO</name>
<accession>A0A2G5TQH9</accession>
<dbReference type="Proteomes" id="UP000230233">
    <property type="component" value="Chromosome V"/>
</dbReference>
<proteinExistence type="predicted"/>
<dbReference type="InterPro" id="IPR040129">
    <property type="entry name" value="Lin-15B-like"/>
</dbReference>
<sequence>MNDGVIKEEVIEEEYDFTFQNGGYIEVKQEEVEQKPEYLLEKEIKTEPVDFFENNNSDEFFEDVERKSEESNSKVEKVWKEGRTLICKICQKRMPRHLSKLIKLEEEKTVLSEIFEVEGFLETRMFYVCVSHIQMIISDNDGKVKITKKLTEQLMRSFIRRNTYLMQVNKNL</sequence>
<protein>
    <submittedName>
        <fullName evidence="1">Uncharacterized protein</fullName>
    </submittedName>
</protein>
<dbReference type="GO" id="GO:0040027">
    <property type="term" value="P:negative regulation of vulval development"/>
    <property type="evidence" value="ECO:0007669"/>
    <property type="project" value="InterPro"/>
</dbReference>
<organism evidence="1 2">
    <name type="scientific">Caenorhabditis nigoni</name>
    <dbReference type="NCBI Taxonomy" id="1611254"/>
    <lineage>
        <taxon>Eukaryota</taxon>
        <taxon>Metazoa</taxon>
        <taxon>Ecdysozoa</taxon>
        <taxon>Nematoda</taxon>
        <taxon>Chromadorea</taxon>
        <taxon>Rhabditida</taxon>
        <taxon>Rhabditina</taxon>
        <taxon>Rhabditomorpha</taxon>
        <taxon>Rhabditoidea</taxon>
        <taxon>Rhabditidae</taxon>
        <taxon>Peloderinae</taxon>
        <taxon>Caenorhabditis</taxon>
    </lineage>
</organism>
<gene>
    <name evidence="1" type="primary">Cnig_chr_V.g21078</name>
    <name evidence="1" type="ORF">B9Z55_021078</name>
</gene>
<evidence type="ECO:0000313" key="1">
    <source>
        <dbReference type="EMBL" id="PIC29524.1"/>
    </source>
</evidence>
<evidence type="ECO:0000313" key="2">
    <source>
        <dbReference type="Proteomes" id="UP000230233"/>
    </source>
</evidence>
<dbReference type="PANTHER" id="PTHR22716:SF1">
    <property type="entry name" value="ETS CLASS TRANSCRIPTION FACTOR-RELATED"/>
    <property type="match status" value="1"/>
</dbReference>
<dbReference type="AlphaFoldDB" id="A0A2G5TQH9"/>
<comment type="caution">
    <text evidence="1">The sequence shown here is derived from an EMBL/GenBank/DDBJ whole genome shotgun (WGS) entry which is preliminary data.</text>
</comment>